<accession>G3EIC6</accession>
<dbReference type="GeneID" id="11107188"/>
<organism evidence="1 2">
    <name type="scientific">Yokapox virus</name>
    <dbReference type="NCBI Taxonomy" id="1076255"/>
    <lineage>
        <taxon>Viruses</taxon>
        <taxon>Varidnaviria</taxon>
        <taxon>Bamfordvirae</taxon>
        <taxon>Nucleocytoviricota</taxon>
        <taxon>Pokkesviricetes</taxon>
        <taxon>Chitovirales</taxon>
        <taxon>Poxviridae</taxon>
        <taxon>Chordopoxvirinae</taxon>
        <taxon>Centapoxvirus</taxon>
        <taxon>Centapoxvirus yokapox</taxon>
    </lineage>
</organism>
<dbReference type="RefSeq" id="YP_004821401.1">
    <property type="nucleotide sequence ID" value="NC_015960.1"/>
</dbReference>
<sequence>MITVVMFFIAFMFCTWLSYSYIRPYINDTSLDT</sequence>
<keyword evidence="2" id="KW-1185">Reference proteome</keyword>
<gene>
    <name evidence="1" type="ORF">YKV048c</name>
</gene>
<proteinExistence type="predicted"/>
<dbReference type="Proteomes" id="UP000164653">
    <property type="component" value="Segment"/>
</dbReference>
<protein>
    <submittedName>
        <fullName evidence="1">Component of virus entry/fusion complex</fullName>
    </submittedName>
</protein>
<reference evidence="1 2" key="1">
    <citation type="journal article" date="2011" name="J. Virol.">
        <title>The genome of yoka poxvirus.</title>
        <authorList>
            <person name="Zhao G."/>
            <person name="Droit L."/>
            <person name="Tesh R.B."/>
            <person name="Popov V.L."/>
            <person name="Little N.S."/>
            <person name="Upton C."/>
            <person name="Virgin H.W."/>
            <person name="Wang D."/>
        </authorList>
    </citation>
    <scope>NUCLEOTIDE SEQUENCE [LARGE SCALE GENOMIC DNA]</scope>
    <source>
        <strain evidence="1">DakArB 4268</strain>
    </source>
</reference>
<name>G3EIC6_9POXV</name>
<dbReference type="EMBL" id="HQ849551">
    <property type="protein sequence ID" value="AEN03637.1"/>
    <property type="molecule type" value="Genomic_DNA"/>
</dbReference>
<dbReference type="OrthoDB" id="29214at10239"/>
<evidence type="ECO:0000313" key="2">
    <source>
        <dbReference type="Proteomes" id="UP000164653"/>
    </source>
</evidence>
<evidence type="ECO:0000313" key="1">
    <source>
        <dbReference type="EMBL" id="AEN03637.1"/>
    </source>
</evidence>
<dbReference type="KEGG" id="vg:11107188"/>